<dbReference type="InterPro" id="IPR015300">
    <property type="entry name" value="DNA-bd_pseudobarrel_sf"/>
</dbReference>
<feature type="domain" description="TF-B3" evidence="6">
    <location>
        <begin position="15"/>
        <end position="109"/>
    </location>
</feature>
<dbReference type="Pfam" id="PF02362">
    <property type="entry name" value="B3"/>
    <property type="match status" value="2"/>
</dbReference>
<evidence type="ECO:0000259" key="6">
    <source>
        <dbReference type="PROSITE" id="PS50863"/>
    </source>
</evidence>
<evidence type="ECO:0000256" key="5">
    <source>
        <dbReference type="ARBA" id="ARBA00023242"/>
    </source>
</evidence>
<gene>
    <name evidence="7" type="ORF">CASFOL_026534</name>
</gene>
<evidence type="ECO:0000256" key="4">
    <source>
        <dbReference type="ARBA" id="ARBA00023163"/>
    </source>
</evidence>
<dbReference type="PANTHER" id="PTHR31674:SF25">
    <property type="entry name" value="B3 DOMAIN-CONTAINING TRANSCRIPTION FACTOR VRN1-LIKE"/>
    <property type="match status" value="1"/>
</dbReference>
<evidence type="ECO:0000313" key="7">
    <source>
        <dbReference type="EMBL" id="KAL3629312.1"/>
    </source>
</evidence>
<dbReference type="AlphaFoldDB" id="A0ABD3CL21"/>
<comment type="caution">
    <text evidence="7">The sequence shown here is derived from an EMBL/GenBank/DDBJ whole genome shotgun (WGS) entry which is preliminary data.</text>
</comment>
<dbReference type="GO" id="GO:0003677">
    <property type="term" value="F:DNA binding"/>
    <property type="evidence" value="ECO:0007669"/>
    <property type="project" value="UniProtKB-KW"/>
</dbReference>
<evidence type="ECO:0000313" key="8">
    <source>
        <dbReference type="Proteomes" id="UP001632038"/>
    </source>
</evidence>
<dbReference type="EMBL" id="JAVIJP010000034">
    <property type="protein sequence ID" value="KAL3629312.1"/>
    <property type="molecule type" value="Genomic_DNA"/>
</dbReference>
<keyword evidence="5" id="KW-0539">Nucleus</keyword>
<proteinExistence type="predicted"/>
<dbReference type="Gene3D" id="2.40.330.10">
    <property type="entry name" value="DNA-binding pseudobarrel domain"/>
    <property type="match status" value="2"/>
</dbReference>
<reference evidence="8" key="1">
    <citation type="journal article" date="2024" name="IScience">
        <title>Strigolactones Initiate the Formation of Haustorium-like Structures in Castilleja.</title>
        <authorList>
            <person name="Buerger M."/>
            <person name="Peterson D."/>
            <person name="Chory J."/>
        </authorList>
    </citation>
    <scope>NUCLEOTIDE SEQUENCE [LARGE SCALE GENOMIC DNA]</scope>
</reference>
<keyword evidence="3" id="KW-0238">DNA-binding</keyword>
<dbReference type="InterPro" id="IPR003340">
    <property type="entry name" value="B3_DNA-bd"/>
</dbReference>
<comment type="subcellular location">
    <subcellularLocation>
        <location evidence="1">Nucleus</location>
    </subcellularLocation>
</comment>
<evidence type="ECO:0000256" key="1">
    <source>
        <dbReference type="ARBA" id="ARBA00004123"/>
    </source>
</evidence>
<dbReference type="InterPro" id="IPR039218">
    <property type="entry name" value="REM_fam"/>
</dbReference>
<keyword evidence="4" id="KW-0804">Transcription</keyword>
<protein>
    <recommendedName>
        <fullName evidence="6">TF-B3 domain-containing protein</fullName>
    </recommendedName>
</protein>
<name>A0ABD3CL21_9LAMI</name>
<feature type="domain" description="TF-B3" evidence="6">
    <location>
        <begin position="126"/>
        <end position="222"/>
    </location>
</feature>
<dbReference type="SUPFAM" id="SSF101936">
    <property type="entry name" value="DNA-binding pseudobarrel domain"/>
    <property type="match status" value="2"/>
</dbReference>
<organism evidence="7 8">
    <name type="scientific">Castilleja foliolosa</name>
    <dbReference type="NCBI Taxonomy" id="1961234"/>
    <lineage>
        <taxon>Eukaryota</taxon>
        <taxon>Viridiplantae</taxon>
        <taxon>Streptophyta</taxon>
        <taxon>Embryophyta</taxon>
        <taxon>Tracheophyta</taxon>
        <taxon>Spermatophyta</taxon>
        <taxon>Magnoliopsida</taxon>
        <taxon>eudicotyledons</taxon>
        <taxon>Gunneridae</taxon>
        <taxon>Pentapetalae</taxon>
        <taxon>asterids</taxon>
        <taxon>lamiids</taxon>
        <taxon>Lamiales</taxon>
        <taxon>Orobanchaceae</taxon>
        <taxon>Pedicularideae</taxon>
        <taxon>Castillejinae</taxon>
        <taxon>Castilleja</taxon>
    </lineage>
</organism>
<dbReference type="CDD" id="cd10017">
    <property type="entry name" value="B3_DNA"/>
    <property type="match status" value="2"/>
</dbReference>
<keyword evidence="2" id="KW-0805">Transcription regulation</keyword>
<evidence type="ECO:0000256" key="3">
    <source>
        <dbReference type="ARBA" id="ARBA00023125"/>
    </source>
</evidence>
<dbReference type="GO" id="GO:0005634">
    <property type="term" value="C:nucleus"/>
    <property type="evidence" value="ECO:0007669"/>
    <property type="project" value="UniProtKB-SubCell"/>
</dbReference>
<keyword evidence="8" id="KW-1185">Reference proteome</keyword>
<dbReference type="Proteomes" id="UP001632038">
    <property type="component" value="Unassembled WGS sequence"/>
</dbReference>
<evidence type="ECO:0000256" key="2">
    <source>
        <dbReference type="ARBA" id="ARBA00023015"/>
    </source>
</evidence>
<dbReference type="PANTHER" id="PTHR31674">
    <property type="entry name" value="B3 DOMAIN-CONTAINING PROTEIN REM-LIKE 3-RELATED"/>
    <property type="match status" value="1"/>
</dbReference>
<sequence>MNSRSISEPGRKPAASFLKVLARPDYDRLLRVPPHFSQKYKKCLRGKTVTLQMNGRTWVVYVERKEDGRYEFTRGWGKFVDDVGLKFGEFVICKLVDLSTFDVSVYGAHGCEWEVDCGDESEENETESFVVHLRKDHLYYMTMPKEFAEDTGIINRQWIVLQNEHGRKWRVEVCTRQKDGRIYFGEEGWRVFWEENNLRLGDEIMYTFDEANRDTLVVDNKGNSMASTSCPPKA</sequence>
<dbReference type="PROSITE" id="PS50863">
    <property type="entry name" value="B3"/>
    <property type="match status" value="2"/>
</dbReference>
<accession>A0ABD3CL21</accession>
<dbReference type="SMART" id="SM01019">
    <property type="entry name" value="B3"/>
    <property type="match status" value="2"/>
</dbReference>